<dbReference type="PANTHER" id="PTHR43711:SF1">
    <property type="entry name" value="HISTIDINE KINASE 1"/>
    <property type="match status" value="1"/>
</dbReference>
<name>A0A0S2HWV8_9BACT</name>
<dbReference type="AlphaFoldDB" id="A0A0S2HWV8"/>
<evidence type="ECO:0000256" key="3">
    <source>
        <dbReference type="ARBA" id="ARBA00022553"/>
    </source>
</evidence>
<dbReference type="SUPFAM" id="SSF55874">
    <property type="entry name" value="ATPase domain of HSP90 chaperone/DNA topoisomerase II/histidine kinase"/>
    <property type="match status" value="1"/>
</dbReference>
<dbReference type="InterPro" id="IPR036890">
    <property type="entry name" value="HATPase_C_sf"/>
</dbReference>
<dbReference type="InterPro" id="IPR005467">
    <property type="entry name" value="His_kinase_dom"/>
</dbReference>
<dbReference type="InterPro" id="IPR003661">
    <property type="entry name" value="HisK_dim/P_dom"/>
</dbReference>
<dbReference type="SMART" id="SM00387">
    <property type="entry name" value="HATPase_c"/>
    <property type="match status" value="1"/>
</dbReference>
<dbReference type="InterPro" id="IPR050736">
    <property type="entry name" value="Sensor_HK_Regulatory"/>
</dbReference>
<dbReference type="SMART" id="SM00388">
    <property type="entry name" value="HisKA"/>
    <property type="match status" value="1"/>
</dbReference>
<dbReference type="STRING" id="1307839.L21SP5_00877"/>
<feature type="domain" description="Histidine kinase" evidence="7">
    <location>
        <begin position="195"/>
        <end position="414"/>
    </location>
</feature>
<organism evidence="8 9">
    <name type="scientific">Salinivirga cyanobacteriivorans</name>
    <dbReference type="NCBI Taxonomy" id="1307839"/>
    <lineage>
        <taxon>Bacteria</taxon>
        <taxon>Pseudomonadati</taxon>
        <taxon>Bacteroidota</taxon>
        <taxon>Bacteroidia</taxon>
        <taxon>Bacteroidales</taxon>
        <taxon>Salinivirgaceae</taxon>
        <taxon>Salinivirga</taxon>
    </lineage>
</organism>
<evidence type="ECO:0000256" key="5">
    <source>
        <dbReference type="ARBA" id="ARBA00022777"/>
    </source>
</evidence>
<keyword evidence="5 8" id="KW-0418">Kinase</keyword>
<dbReference type="InterPro" id="IPR003594">
    <property type="entry name" value="HATPase_dom"/>
</dbReference>
<evidence type="ECO:0000256" key="4">
    <source>
        <dbReference type="ARBA" id="ARBA00022679"/>
    </source>
</evidence>
<dbReference type="Gene3D" id="1.10.287.130">
    <property type="match status" value="1"/>
</dbReference>
<sequence>MNKDICYGVLKSSLQELLNINSTKEIYDIIGQGLNKCVRNSIIIVNEVTENETMTITRGIYGLEKKRLQHYYDMFGINPIGKAFSLTSELGKLYQKGGLHTISGGLTAFSNNVFEDKILFTVSKLLDIKQIYSIGLKKEQKVIAAIHIFKRHEESIAEKDMVKQIIGQAEIALQNRIYQMELEDALQSKKKFLSILAHDLKNPFTSIIGIMQLINRGFSRYSSEKLQRLVKQVLGEAQNTHNLLDNLLTWANAEQDNLSFNEERIDLHEICSDIIKQFKLSAEQKKIKIVHSIPADTIVLGDYQMLHTIIRNLVSNAVKFTPVQGKIRIFTENKGNGNIDICVSDSGEGIDEETRLKILNSKLLSSKRGTQNEKGSGLGLIIVRDFIKLHNSTLKIISTPETGTKFCFSLQEANN</sequence>
<dbReference type="Pfam" id="PF02518">
    <property type="entry name" value="HATPase_c"/>
    <property type="match status" value="1"/>
</dbReference>
<dbReference type="KEGG" id="blq:L21SP5_00877"/>
<dbReference type="RefSeq" id="WP_057952086.1">
    <property type="nucleotide sequence ID" value="NZ_CP013118.1"/>
</dbReference>
<proteinExistence type="predicted"/>
<dbReference type="PROSITE" id="PS50109">
    <property type="entry name" value="HIS_KIN"/>
    <property type="match status" value="1"/>
</dbReference>
<dbReference type="SUPFAM" id="SSF47384">
    <property type="entry name" value="Homodimeric domain of signal transducing histidine kinase"/>
    <property type="match status" value="1"/>
</dbReference>
<gene>
    <name evidence="8" type="primary">senX3_2</name>
    <name evidence="8" type="ORF">L21SP5_00877</name>
</gene>
<keyword evidence="9" id="KW-1185">Reference proteome</keyword>
<keyword evidence="6" id="KW-0902">Two-component regulatory system</keyword>
<accession>A0A0S2HWV8</accession>
<evidence type="ECO:0000256" key="1">
    <source>
        <dbReference type="ARBA" id="ARBA00000085"/>
    </source>
</evidence>
<evidence type="ECO:0000256" key="2">
    <source>
        <dbReference type="ARBA" id="ARBA00012438"/>
    </source>
</evidence>
<dbReference type="InterPro" id="IPR036097">
    <property type="entry name" value="HisK_dim/P_sf"/>
</dbReference>
<dbReference type="Proteomes" id="UP000064893">
    <property type="component" value="Chromosome"/>
</dbReference>
<dbReference type="GO" id="GO:0000155">
    <property type="term" value="F:phosphorelay sensor kinase activity"/>
    <property type="evidence" value="ECO:0007669"/>
    <property type="project" value="InterPro"/>
</dbReference>
<reference evidence="8 9" key="1">
    <citation type="submission" date="2015-11" db="EMBL/GenBank/DDBJ databases">
        <title>Description and complete genome sequence of a novel strain predominating in hypersaline microbial mats and representing a new family of the Bacteriodetes phylum.</title>
        <authorList>
            <person name="Spring S."/>
            <person name="Bunk B."/>
            <person name="Sproer C."/>
            <person name="Klenk H.-P."/>
        </authorList>
    </citation>
    <scope>NUCLEOTIDE SEQUENCE [LARGE SCALE GENOMIC DNA]</scope>
    <source>
        <strain evidence="8 9">L21-Spi-D4</strain>
    </source>
</reference>
<dbReference type="PRINTS" id="PR00344">
    <property type="entry name" value="BCTRLSENSOR"/>
</dbReference>
<protein>
    <recommendedName>
        <fullName evidence="2">histidine kinase</fullName>
        <ecNumber evidence="2">2.7.13.3</ecNumber>
    </recommendedName>
</protein>
<keyword evidence="4 8" id="KW-0808">Transferase</keyword>
<keyword evidence="3" id="KW-0597">Phosphoprotein</keyword>
<dbReference type="EC" id="2.7.13.3" evidence="2"/>
<evidence type="ECO:0000313" key="9">
    <source>
        <dbReference type="Proteomes" id="UP000064893"/>
    </source>
</evidence>
<comment type="catalytic activity">
    <reaction evidence="1">
        <text>ATP + protein L-histidine = ADP + protein N-phospho-L-histidine.</text>
        <dbReference type="EC" id="2.7.13.3"/>
    </reaction>
</comment>
<dbReference type="PANTHER" id="PTHR43711">
    <property type="entry name" value="TWO-COMPONENT HISTIDINE KINASE"/>
    <property type="match status" value="1"/>
</dbReference>
<evidence type="ECO:0000256" key="6">
    <source>
        <dbReference type="ARBA" id="ARBA00023012"/>
    </source>
</evidence>
<dbReference type="Pfam" id="PF00512">
    <property type="entry name" value="HisKA"/>
    <property type="match status" value="1"/>
</dbReference>
<dbReference type="Gene3D" id="3.30.565.10">
    <property type="entry name" value="Histidine kinase-like ATPase, C-terminal domain"/>
    <property type="match status" value="1"/>
</dbReference>
<dbReference type="OrthoDB" id="9781208at2"/>
<dbReference type="EMBL" id="CP013118">
    <property type="protein sequence ID" value="ALO14547.1"/>
    <property type="molecule type" value="Genomic_DNA"/>
</dbReference>
<evidence type="ECO:0000259" key="7">
    <source>
        <dbReference type="PROSITE" id="PS50109"/>
    </source>
</evidence>
<dbReference type="InterPro" id="IPR004358">
    <property type="entry name" value="Sig_transdc_His_kin-like_C"/>
</dbReference>
<evidence type="ECO:0000313" key="8">
    <source>
        <dbReference type="EMBL" id="ALO14547.1"/>
    </source>
</evidence>
<dbReference type="CDD" id="cd00082">
    <property type="entry name" value="HisKA"/>
    <property type="match status" value="1"/>
</dbReference>